<dbReference type="eggNOG" id="COG0438">
    <property type="taxonomic scope" value="Bacteria"/>
</dbReference>
<dbReference type="SUPFAM" id="SSF53756">
    <property type="entry name" value="UDP-Glycosyltransferase/glycogen phosphorylase"/>
    <property type="match status" value="1"/>
</dbReference>
<keyword evidence="1 3" id="KW-0808">Transferase</keyword>
<protein>
    <submittedName>
        <fullName evidence="3">Putative glycosyltransferase</fullName>
    </submittedName>
</protein>
<dbReference type="PANTHER" id="PTHR45947:SF3">
    <property type="entry name" value="SULFOQUINOVOSYL TRANSFERASE SQD2"/>
    <property type="match status" value="1"/>
</dbReference>
<reference evidence="3 4" key="1">
    <citation type="journal article" date="2012" name="J. Bacteriol.">
        <title>Complete genome sequence of Nocardia brasiliensis HUJEG-1.</title>
        <authorList>
            <person name="Vera-Cabrera L."/>
            <person name="Ortiz-Lopez R."/>
            <person name="Elizondo-Gonzalez R."/>
            <person name="Perez-Maya A.A."/>
            <person name="Ocampo-Candiani J."/>
        </authorList>
    </citation>
    <scope>NUCLEOTIDE SEQUENCE [LARGE SCALE GENOMIC DNA]</scope>
    <source>
        <strain evidence="4">ATCC 700358</strain>
    </source>
</reference>
<dbReference type="GO" id="GO:0016757">
    <property type="term" value="F:glycosyltransferase activity"/>
    <property type="evidence" value="ECO:0007669"/>
    <property type="project" value="InterPro"/>
</dbReference>
<accession>K0EW81</accession>
<dbReference type="Gene3D" id="3.40.50.2000">
    <property type="entry name" value="Glycogen Phosphorylase B"/>
    <property type="match status" value="1"/>
</dbReference>
<dbReference type="KEGG" id="nbr:O3I_030770"/>
<proteinExistence type="predicted"/>
<evidence type="ECO:0000256" key="1">
    <source>
        <dbReference type="ARBA" id="ARBA00022679"/>
    </source>
</evidence>
<name>K0EW81_NOCB7</name>
<evidence type="ECO:0000313" key="3">
    <source>
        <dbReference type="EMBL" id="AFU04103.1"/>
    </source>
</evidence>
<evidence type="ECO:0000259" key="2">
    <source>
        <dbReference type="Pfam" id="PF00534"/>
    </source>
</evidence>
<dbReference type="PANTHER" id="PTHR45947">
    <property type="entry name" value="SULFOQUINOVOSYL TRANSFERASE SQD2"/>
    <property type="match status" value="1"/>
</dbReference>
<dbReference type="InterPro" id="IPR001296">
    <property type="entry name" value="Glyco_trans_1"/>
</dbReference>
<evidence type="ECO:0000313" key="4">
    <source>
        <dbReference type="Proteomes" id="UP000006304"/>
    </source>
</evidence>
<sequence>MPHEDMPDIYRSLAVLVTCAETEPFGLTAVEAAACGTPVVVPRSGGLGELEHDPFILGYEAGDLISAEFAIRQAVSAGGRLRSEGRLGRADHIRRNFGPTTYIYSLEEIYESVVRRSSKDKV</sequence>
<dbReference type="STRING" id="1133849.O3I_030770"/>
<feature type="domain" description="Glycosyl transferase family 1" evidence="2">
    <location>
        <begin position="2"/>
        <end position="51"/>
    </location>
</feature>
<dbReference type="HOGENOM" id="CLU_2058861_0_0_11"/>
<gene>
    <name evidence="3" type="ORF">O3I_030770</name>
</gene>
<dbReference type="AlphaFoldDB" id="K0EW81"/>
<dbReference type="InterPro" id="IPR050194">
    <property type="entry name" value="Glycosyltransferase_grp1"/>
</dbReference>
<dbReference type="Pfam" id="PF00534">
    <property type="entry name" value="Glycos_transf_1"/>
    <property type="match status" value="1"/>
</dbReference>
<dbReference type="EMBL" id="CP003876">
    <property type="protein sequence ID" value="AFU04103.1"/>
    <property type="molecule type" value="Genomic_DNA"/>
</dbReference>
<organism evidence="3 4">
    <name type="scientific">Nocardia brasiliensis (strain ATCC 700358 / HUJEG-1)</name>
    <dbReference type="NCBI Taxonomy" id="1133849"/>
    <lineage>
        <taxon>Bacteria</taxon>
        <taxon>Bacillati</taxon>
        <taxon>Actinomycetota</taxon>
        <taxon>Actinomycetes</taxon>
        <taxon>Mycobacteriales</taxon>
        <taxon>Nocardiaceae</taxon>
        <taxon>Nocardia</taxon>
    </lineage>
</organism>
<dbReference type="Proteomes" id="UP000006304">
    <property type="component" value="Chromosome"/>
</dbReference>
<keyword evidence="4" id="KW-1185">Reference proteome</keyword>